<accession>A0A4Y9NZP7</accession>
<protein>
    <submittedName>
        <fullName evidence="1">Head protein</fullName>
    </submittedName>
</protein>
<dbReference type="RefSeq" id="WP_135165954.1">
    <property type="nucleotide sequence ID" value="NZ_SPQS01000016.1"/>
</dbReference>
<gene>
    <name evidence="1" type="ORF">E4K64_25435</name>
</gene>
<sequence>MTMATSAFSTFAAIGNREDLSNRIYRIDPTETPVFTAMEKTKATAVNHEWQTQALAAASTSNAQLEGDDNYAADAATPSVRLGNICQISRKTPRVTGTQQAVKHAGRDDEMDYQKMLKGMELRRDIEATITGANQAKVSGATTTARKLADMLSWIKTNTDKGGGTGADPTAADGTGVRVDAATANQRAFTENLLKNVLKKCYDNGGKPTNLFMGSFQKQAFSLFTGRGTPMEDQAGKKITAAVDVYESDFGKLKAVPDLFMRTRDVLVLQSDMWAYAPLPGRNFLSYPLAKTGDSEAATVLCEYTIEARNEKSSGGIFDLTSS</sequence>
<organism evidence="1 2">
    <name type="scientific">Bradyrhizobium frederickii</name>
    <dbReference type="NCBI Taxonomy" id="2560054"/>
    <lineage>
        <taxon>Bacteria</taxon>
        <taxon>Pseudomonadati</taxon>
        <taxon>Pseudomonadota</taxon>
        <taxon>Alphaproteobacteria</taxon>
        <taxon>Hyphomicrobiales</taxon>
        <taxon>Nitrobacteraceae</taxon>
        <taxon>Bradyrhizobium</taxon>
    </lineage>
</organism>
<dbReference type="InterPro" id="IPR035198">
    <property type="entry name" value="SU10_MCP"/>
</dbReference>
<dbReference type="Proteomes" id="UP000297700">
    <property type="component" value="Unassembled WGS sequence"/>
</dbReference>
<reference evidence="1 2" key="1">
    <citation type="submission" date="2019-03" db="EMBL/GenBank/DDBJ databases">
        <title>Bradyrhizobium strains diversity.</title>
        <authorList>
            <person name="Urquiaga M.C.O."/>
            <person name="Hungria M."/>
            <person name="Delamuta J.R.M."/>
            <person name="Klepa M.S."/>
        </authorList>
    </citation>
    <scope>NUCLEOTIDE SEQUENCE [LARGE SCALE GENOMIC DNA]</scope>
    <source>
        <strain evidence="1 2">CNPSo 3426</strain>
    </source>
</reference>
<dbReference type="Pfam" id="PF17236">
    <property type="entry name" value="SU10_MCP"/>
    <property type="match status" value="1"/>
</dbReference>
<proteinExistence type="predicted"/>
<comment type="caution">
    <text evidence="1">The sequence shown here is derived from an EMBL/GenBank/DDBJ whole genome shotgun (WGS) entry which is preliminary data.</text>
</comment>
<name>A0A4Y9NZP7_9BRAD</name>
<evidence type="ECO:0000313" key="1">
    <source>
        <dbReference type="EMBL" id="TFV71675.1"/>
    </source>
</evidence>
<dbReference type="EMBL" id="SPQS01000016">
    <property type="protein sequence ID" value="TFV71675.1"/>
    <property type="molecule type" value="Genomic_DNA"/>
</dbReference>
<dbReference type="AlphaFoldDB" id="A0A4Y9NZP7"/>
<evidence type="ECO:0000313" key="2">
    <source>
        <dbReference type="Proteomes" id="UP000297700"/>
    </source>
</evidence>